<dbReference type="Gene3D" id="3.40.50.150">
    <property type="entry name" value="Vaccinia Virus protein VP39"/>
    <property type="match status" value="1"/>
</dbReference>
<proteinExistence type="predicted"/>
<dbReference type="InterPro" id="IPR029063">
    <property type="entry name" value="SAM-dependent_MTases_sf"/>
</dbReference>
<dbReference type="SUPFAM" id="SSF53335">
    <property type="entry name" value="S-adenosyl-L-methionine-dependent methyltransferases"/>
    <property type="match status" value="1"/>
</dbReference>
<dbReference type="RefSeq" id="WP_092732434.1">
    <property type="nucleotide sequence ID" value="NZ_FNEW01000002.1"/>
</dbReference>
<dbReference type="GO" id="GO:0008168">
    <property type="term" value="F:methyltransferase activity"/>
    <property type="evidence" value="ECO:0007669"/>
    <property type="project" value="UniProtKB-KW"/>
</dbReference>
<evidence type="ECO:0000313" key="2">
    <source>
        <dbReference type="Proteomes" id="UP000198917"/>
    </source>
</evidence>
<accession>A0A7Z7BNJ6</accession>
<sequence length="234" mass="26804">MSYADLTFNSKNVLKRFSHQRRFDTAIKLIALNPGETILDYGTGDGHMMALLKETCSDLSIVGYDPFPDEKIRDVCLRHPDIIFFQDRKFLNNSVFDKVCCFETLEHFEYPEVQDHVDFLCRSTRPNGKIFVSVPVEIGPPSIVKNLVRMKIGLSHNASSIGNILRCAFYRPGAVKRVKEDGGGYIQSHLGFNFRKIPEYFRECCVSLEYCEFSPFNFMGSLTGSQVFFCFRKS</sequence>
<organism evidence="1 2">
    <name type="scientific">Agrobacterium fabrum</name>
    <dbReference type="NCBI Taxonomy" id="1176649"/>
    <lineage>
        <taxon>Bacteria</taxon>
        <taxon>Pseudomonadati</taxon>
        <taxon>Pseudomonadota</taxon>
        <taxon>Alphaproteobacteria</taxon>
        <taxon>Hyphomicrobiales</taxon>
        <taxon>Rhizobiaceae</taxon>
        <taxon>Rhizobium/Agrobacterium group</taxon>
        <taxon>Agrobacterium</taxon>
        <taxon>Agrobacterium tumefaciens complex</taxon>
    </lineage>
</organism>
<dbReference type="AlphaFoldDB" id="A0A7Z7BNJ6"/>
<protein>
    <submittedName>
        <fullName evidence="1">Methyltransferase domain-containing protein</fullName>
    </submittedName>
</protein>
<dbReference type="Pfam" id="PF13489">
    <property type="entry name" value="Methyltransf_23"/>
    <property type="match status" value="1"/>
</dbReference>
<keyword evidence="1" id="KW-0489">Methyltransferase</keyword>
<keyword evidence="1" id="KW-0808">Transferase</keyword>
<dbReference type="EMBL" id="FNEW01000002">
    <property type="protein sequence ID" value="SDJ80970.1"/>
    <property type="molecule type" value="Genomic_DNA"/>
</dbReference>
<reference evidence="1 2" key="1">
    <citation type="submission" date="2016-10" db="EMBL/GenBank/DDBJ databases">
        <authorList>
            <person name="Varghese N."/>
            <person name="Submissions S."/>
        </authorList>
    </citation>
    <scope>NUCLEOTIDE SEQUENCE [LARGE SCALE GENOMIC DNA]</scope>
    <source>
        <strain evidence="1 2">PDC82</strain>
    </source>
</reference>
<dbReference type="GO" id="GO:0032259">
    <property type="term" value="P:methylation"/>
    <property type="evidence" value="ECO:0007669"/>
    <property type="project" value="UniProtKB-KW"/>
</dbReference>
<name>A0A7Z7BNJ6_9HYPH</name>
<gene>
    <name evidence="1" type="ORF">SAMN05428983_2917</name>
</gene>
<evidence type="ECO:0000313" key="1">
    <source>
        <dbReference type="EMBL" id="SDJ80970.1"/>
    </source>
</evidence>
<dbReference type="Proteomes" id="UP000198917">
    <property type="component" value="Unassembled WGS sequence"/>
</dbReference>
<comment type="caution">
    <text evidence="1">The sequence shown here is derived from an EMBL/GenBank/DDBJ whole genome shotgun (WGS) entry which is preliminary data.</text>
</comment>